<dbReference type="InterPro" id="IPR045174">
    <property type="entry name" value="Dof"/>
</dbReference>
<dbReference type="PANTHER" id="PTHR31992">
    <property type="entry name" value="DOF ZINC FINGER PROTEIN DOF1.4-RELATED"/>
    <property type="match status" value="1"/>
</dbReference>
<dbReference type="GO" id="GO:0005634">
    <property type="term" value="C:nucleus"/>
    <property type="evidence" value="ECO:0007669"/>
    <property type="project" value="UniProtKB-SubCell"/>
</dbReference>
<evidence type="ECO:0000313" key="12">
    <source>
        <dbReference type="EMBL" id="CAK7356825.1"/>
    </source>
</evidence>
<organism evidence="12 13">
    <name type="scientific">Dovyalis caffra</name>
    <dbReference type="NCBI Taxonomy" id="77055"/>
    <lineage>
        <taxon>Eukaryota</taxon>
        <taxon>Viridiplantae</taxon>
        <taxon>Streptophyta</taxon>
        <taxon>Embryophyta</taxon>
        <taxon>Tracheophyta</taxon>
        <taxon>Spermatophyta</taxon>
        <taxon>Magnoliopsida</taxon>
        <taxon>eudicotyledons</taxon>
        <taxon>Gunneridae</taxon>
        <taxon>Pentapetalae</taxon>
        <taxon>rosids</taxon>
        <taxon>fabids</taxon>
        <taxon>Malpighiales</taxon>
        <taxon>Salicaceae</taxon>
        <taxon>Flacourtieae</taxon>
        <taxon>Dovyalis</taxon>
    </lineage>
</organism>
<accession>A0AAV1SS15</accession>
<dbReference type="GO" id="GO:0003700">
    <property type="term" value="F:DNA-binding transcription factor activity"/>
    <property type="evidence" value="ECO:0007669"/>
    <property type="project" value="UniProtKB-UniRule"/>
</dbReference>
<keyword evidence="1 9" id="KW-0479">Metal-binding</keyword>
<dbReference type="Proteomes" id="UP001314170">
    <property type="component" value="Unassembled WGS sequence"/>
</dbReference>
<evidence type="ECO:0000256" key="5">
    <source>
        <dbReference type="ARBA" id="ARBA00023125"/>
    </source>
</evidence>
<evidence type="ECO:0000256" key="8">
    <source>
        <dbReference type="PROSITE-ProRule" id="PRU00071"/>
    </source>
</evidence>
<dbReference type="Pfam" id="PF02701">
    <property type="entry name" value="Zn_ribbon_Dof"/>
    <property type="match status" value="1"/>
</dbReference>
<dbReference type="AlphaFoldDB" id="A0AAV1SS15"/>
<evidence type="ECO:0000256" key="1">
    <source>
        <dbReference type="ARBA" id="ARBA00022723"/>
    </source>
</evidence>
<dbReference type="GO" id="GO:0008270">
    <property type="term" value="F:zinc ion binding"/>
    <property type="evidence" value="ECO:0007669"/>
    <property type="project" value="UniProtKB-KW"/>
</dbReference>
<evidence type="ECO:0000256" key="3">
    <source>
        <dbReference type="ARBA" id="ARBA00022833"/>
    </source>
</evidence>
<feature type="region of interest" description="Disordered" evidence="10">
    <location>
        <begin position="196"/>
        <end position="223"/>
    </location>
</feature>
<feature type="compositionally biased region" description="Polar residues" evidence="10">
    <location>
        <begin position="76"/>
        <end position="88"/>
    </location>
</feature>
<keyword evidence="5 8" id="KW-0238">DNA-binding</keyword>
<feature type="region of interest" description="Disordered" evidence="10">
    <location>
        <begin position="62"/>
        <end position="131"/>
    </location>
</feature>
<name>A0AAV1SS15_9ROSI</name>
<keyword evidence="3 9" id="KW-0862">Zinc</keyword>
<dbReference type="PROSITE" id="PS50884">
    <property type="entry name" value="ZF_DOF_2"/>
    <property type="match status" value="1"/>
</dbReference>
<keyword evidence="7 8" id="KW-0539">Nucleus</keyword>
<comment type="function">
    <text evidence="9">Transcription factor that binds specifically to a 5'-AA[AG]G-3' consensus core sequence.</text>
</comment>
<dbReference type="InterPro" id="IPR003851">
    <property type="entry name" value="Znf_Dof"/>
</dbReference>
<evidence type="ECO:0000256" key="4">
    <source>
        <dbReference type="ARBA" id="ARBA00023015"/>
    </source>
</evidence>
<evidence type="ECO:0000256" key="2">
    <source>
        <dbReference type="ARBA" id="ARBA00022771"/>
    </source>
</evidence>
<protein>
    <recommendedName>
        <fullName evidence="9">Dof zinc finger protein</fullName>
    </recommendedName>
</protein>
<reference evidence="12 13" key="1">
    <citation type="submission" date="2024-01" db="EMBL/GenBank/DDBJ databases">
        <authorList>
            <person name="Waweru B."/>
        </authorList>
    </citation>
    <scope>NUCLEOTIDE SEQUENCE [LARGE SCALE GENOMIC DNA]</scope>
</reference>
<keyword evidence="6 9" id="KW-0804">Transcription</keyword>
<evidence type="ECO:0000313" key="13">
    <source>
        <dbReference type="Proteomes" id="UP001314170"/>
    </source>
</evidence>
<dbReference type="PROSITE" id="PS01361">
    <property type="entry name" value="ZF_DOF_1"/>
    <property type="match status" value="1"/>
</dbReference>
<evidence type="ECO:0000256" key="10">
    <source>
        <dbReference type="SAM" id="MobiDB-lite"/>
    </source>
</evidence>
<keyword evidence="4 9" id="KW-0805">Transcription regulation</keyword>
<evidence type="ECO:0000256" key="6">
    <source>
        <dbReference type="ARBA" id="ARBA00023163"/>
    </source>
</evidence>
<comment type="caution">
    <text evidence="12">The sequence shown here is derived from an EMBL/GenBank/DDBJ whole genome shotgun (WGS) entry which is preliminary data.</text>
</comment>
<keyword evidence="13" id="KW-1185">Reference proteome</keyword>
<evidence type="ECO:0000259" key="11">
    <source>
        <dbReference type="PROSITE" id="PS50884"/>
    </source>
</evidence>
<evidence type="ECO:0000256" key="7">
    <source>
        <dbReference type="ARBA" id="ARBA00023242"/>
    </source>
</evidence>
<comment type="subcellular location">
    <subcellularLocation>
        <location evidence="8 9">Nucleus</location>
    </subcellularLocation>
</comment>
<proteinExistence type="predicted"/>
<dbReference type="GO" id="GO:0003677">
    <property type="term" value="F:DNA binding"/>
    <property type="evidence" value="ECO:0007669"/>
    <property type="project" value="UniProtKB-UniRule"/>
</dbReference>
<evidence type="ECO:0000256" key="9">
    <source>
        <dbReference type="RuleBase" id="RU369094"/>
    </source>
</evidence>
<feature type="compositionally biased region" description="Low complexity" evidence="10">
    <location>
        <begin position="102"/>
        <end position="116"/>
    </location>
</feature>
<dbReference type="EMBL" id="CAWUPB010001197">
    <property type="protein sequence ID" value="CAK7356825.1"/>
    <property type="molecule type" value="Genomic_DNA"/>
</dbReference>
<gene>
    <name evidence="12" type="ORF">DCAF_LOCUS27106</name>
</gene>
<sequence>MQDPSTAFQAIKPQFPEQEQLKCPRCDSSNTKFCYYNNYNLSQPRHFCKNCKRYWTKGGALRNIPVGGGSRKNTKRSSSATKRSNPDPNSDPAKATRRVADSSSSTTSSATTGTSGQQLAGNENPDRTRIYGVEPDQDRKILDMGGSFSSLLASSGQFGSIFEGLNSNESGLKMVRMGGFGEDLNAGSSTDPVLDLQGSSNNTTTNHNNGGGGGESYLQSGEWGNSNGWPDLAIYTPGSSFQ</sequence>
<dbReference type="PANTHER" id="PTHR31992:SF62">
    <property type="entry name" value="DOF ZINC FINGER PROTEIN DOF3.1"/>
    <property type="match status" value="1"/>
</dbReference>
<feature type="domain" description="Dof-type" evidence="11">
    <location>
        <begin position="21"/>
        <end position="75"/>
    </location>
</feature>
<keyword evidence="2 8" id="KW-0863">Zinc-finger</keyword>